<dbReference type="EMBL" id="JAIFRP010000038">
    <property type="protein sequence ID" value="KAK2581569.1"/>
    <property type="molecule type" value="Genomic_DNA"/>
</dbReference>
<dbReference type="PANTHER" id="PTHR39069">
    <property type="entry name" value="ECDYSONE-INDUCIBLE GENE E1, ISOFORM A"/>
    <property type="match status" value="1"/>
</dbReference>
<keyword evidence="1" id="KW-0472">Membrane</keyword>
<evidence type="ECO:0000256" key="2">
    <source>
        <dbReference type="SAM" id="SignalP"/>
    </source>
</evidence>
<feature type="domain" description="EB" evidence="3">
    <location>
        <begin position="122"/>
        <end position="169"/>
    </location>
</feature>
<keyword evidence="1" id="KW-1133">Transmembrane helix</keyword>
<feature type="transmembrane region" description="Helical" evidence="1">
    <location>
        <begin position="327"/>
        <end position="346"/>
    </location>
</feature>
<accession>A0AAD9VP56</accession>
<proteinExistence type="predicted"/>
<reference evidence="4" key="2">
    <citation type="journal article" date="2023" name="Commun. Biol.">
        <title>Intrasexual cuticular hydrocarbon dimorphism in a wasp sheds light on hydrocarbon biosynthesis genes in Hymenoptera.</title>
        <authorList>
            <person name="Moris V.C."/>
            <person name="Podsiadlowski L."/>
            <person name="Martin S."/>
            <person name="Oeyen J.P."/>
            <person name="Donath A."/>
            <person name="Petersen M."/>
            <person name="Wilbrandt J."/>
            <person name="Misof B."/>
            <person name="Liedtke D."/>
            <person name="Thamm M."/>
            <person name="Scheiner R."/>
            <person name="Schmitt T."/>
            <person name="Niehuis O."/>
        </authorList>
    </citation>
    <scope>NUCLEOTIDE SEQUENCE</scope>
    <source>
        <strain evidence="4">GBR_01_08_01A</strain>
    </source>
</reference>
<keyword evidence="2" id="KW-0732">Signal</keyword>
<organism evidence="4 5">
    <name type="scientific">Odynerus spinipes</name>
    <dbReference type="NCBI Taxonomy" id="1348599"/>
    <lineage>
        <taxon>Eukaryota</taxon>
        <taxon>Metazoa</taxon>
        <taxon>Ecdysozoa</taxon>
        <taxon>Arthropoda</taxon>
        <taxon>Hexapoda</taxon>
        <taxon>Insecta</taxon>
        <taxon>Pterygota</taxon>
        <taxon>Neoptera</taxon>
        <taxon>Endopterygota</taxon>
        <taxon>Hymenoptera</taxon>
        <taxon>Apocrita</taxon>
        <taxon>Aculeata</taxon>
        <taxon>Vespoidea</taxon>
        <taxon>Vespidae</taxon>
        <taxon>Eumeninae</taxon>
        <taxon>Odynerus</taxon>
    </lineage>
</organism>
<evidence type="ECO:0000313" key="5">
    <source>
        <dbReference type="Proteomes" id="UP001258017"/>
    </source>
</evidence>
<evidence type="ECO:0000259" key="3">
    <source>
        <dbReference type="Pfam" id="PF01683"/>
    </source>
</evidence>
<keyword evidence="1" id="KW-0812">Transmembrane</keyword>
<reference evidence="4" key="1">
    <citation type="submission" date="2021-08" db="EMBL/GenBank/DDBJ databases">
        <authorList>
            <person name="Misof B."/>
            <person name="Oliver O."/>
            <person name="Podsiadlowski L."/>
            <person name="Donath A."/>
            <person name="Peters R."/>
            <person name="Mayer C."/>
            <person name="Rust J."/>
            <person name="Gunkel S."/>
            <person name="Lesny P."/>
            <person name="Martin S."/>
            <person name="Oeyen J.P."/>
            <person name="Petersen M."/>
            <person name="Panagiotis P."/>
            <person name="Wilbrandt J."/>
            <person name="Tanja T."/>
        </authorList>
    </citation>
    <scope>NUCLEOTIDE SEQUENCE</scope>
    <source>
        <strain evidence="4">GBR_01_08_01A</strain>
        <tissue evidence="4">Thorax + abdomen</tissue>
    </source>
</reference>
<evidence type="ECO:0000313" key="4">
    <source>
        <dbReference type="EMBL" id="KAK2581569.1"/>
    </source>
</evidence>
<feature type="chain" id="PRO_5042084689" description="EB domain-containing protein" evidence="2">
    <location>
        <begin position="23"/>
        <end position="352"/>
    </location>
</feature>
<name>A0AAD9VP56_9HYME</name>
<comment type="caution">
    <text evidence="4">The sequence shown here is derived from an EMBL/GenBank/DDBJ whole genome shotgun (WGS) entry which is preliminary data.</text>
</comment>
<keyword evidence="5" id="KW-1185">Reference proteome</keyword>
<feature type="domain" description="EB" evidence="3">
    <location>
        <begin position="216"/>
        <end position="262"/>
    </location>
</feature>
<dbReference type="PANTHER" id="PTHR39069:SF9">
    <property type="entry name" value="EB DOMAIN-CONTAINING PROTEIN"/>
    <property type="match status" value="1"/>
</dbReference>
<dbReference type="Pfam" id="PF01683">
    <property type="entry name" value="EB"/>
    <property type="match status" value="2"/>
</dbReference>
<gene>
    <name evidence="4" type="ORF">KPH14_002078</name>
</gene>
<protein>
    <recommendedName>
        <fullName evidence="3">EB domain-containing protein</fullName>
    </recommendedName>
</protein>
<feature type="signal peptide" evidence="2">
    <location>
        <begin position="1"/>
        <end position="22"/>
    </location>
</feature>
<evidence type="ECO:0000256" key="1">
    <source>
        <dbReference type="SAM" id="Phobius"/>
    </source>
</evidence>
<dbReference type="AlphaFoldDB" id="A0AAD9VP56"/>
<dbReference type="Proteomes" id="UP001258017">
    <property type="component" value="Unassembled WGS sequence"/>
</dbReference>
<dbReference type="InterPro" id="IPR006149">
    <property type="entry name" value="EB_dom"/>
</dbReference>
<sequence length="352" mass="39472">MTATRTVIGLSRLLVLVPVTLCATISFPDSGFNFEDSLKCNDRRSPPQTLAQCRYDSDCMENAYCWSQKACYCKEDYVVYRNRSNVFCLKVANNIEDSCVADVQCHVTFTPHSECRNNICQCSSAAHFVNGRCYESIGLGRICQTNHNCYVKDSYCVGGYCVCDHDQHSNPERTKCIKNAYLGDTCNNDYECVSENTRCMEICRCKVDYVLSEDGTRCLKAANAVGEACQENSQCREFLQNAFCENGVCTCVPEFHRRGPVCAKDVELGQICVSHNECVTQTYRDSNSIEPMNVQCLEGTCTCAKDYIMSTELGDCIRYSESGATNWQAYGILSLIVFVNVSLWILQKTTEA</sequence>